<gene>
    <name evidence="1" type="ORF">UFOPK1835_01312</name>
</gene>
<sequence length="102" mass="11115">MWLLSRFSPSMDRSVRWYEFECDGTALENGGMGSSDGSGAIQGGITPGADHWMPLGHGFDYKPTPDATARCRMRAVATHTNIGGPDDAAFYSEWSPWVDALD</sequence>
<proteinExistence type="predicted"/>
<dbReference type="EMBL" id="CAEZUP010000056">
    <property type="protein sequence ID" value="CAB4614545.1"/>
    <property type="molecule type" value="Genomic_DNA"/>
</dbReference>
<organism evidence="1">
    <name type="scientific">freshwater metagenome</name>
    <dbReference type="NCBI Taxonomy" id="449393"/>
    <lineage>
        <taxon>unclassified sequences</taxon>
        <taxon>metagenomes</taxon>
        <taxon>ecological metagenomes</taxon>
    </lineage>
</organism>
<name>A0A6J6HSU4_9ZZZZ</name>
<dbReference type="AlphaFoldDB" id="A0A6J6HSU4"/>
<protein>
    <submittedName>
        <fullName evidence="1">Unannotated protein</fullName>
    </submittedName>
</protein>
<accession>A0A6J6HSU4</accession>
<reference evidence="1" key="1">
    <citation type="submission" date="2020-05" db="EMBL/GenBank/DDBJ databases">
        <authorList>
            <person name="Chiriac C."/>
            <person name="Salcher M."/>
            <person name="Ghai R."/>
            <person name="Kavagutti S V."/>
        </authorList>
    </citation>
    <scope>NUCLEOTIDE SEQUENCE</scope>
</reference>
<evidence type="ECO:0000313" key="1">
    <source>
        <dbReference type="EMBL" id="CAB4614545.1"/>
    </source>
</evidence>